<sequence>MPRVLIASDKFKGSLTAAAVGQATAAGIREVLPDAAISIVPVADGGDGTVAAALAAGFTAVPVTATGPTGTPVDTAYARRGDLAVVELADVSGLVRLPSGAFAPMTATSRGAGEVIAAAIAAGCRHVVLGIGGSAGTDGGAGLLRALGARLLDATGAEIGDGGAALAQIHTLDLAGLRERTAAVAFTVACDVDNPLTGPRGAAAVYGPQKGTDETQVATLDAALDHWADVVAATTGHDLRGAPGAGAAGGVGFAAIAVLDARLAPGIELVMDLVDFDSELAVADLVVTGEGTLDEQTLHGKAPAGVAAAAVAAGVPVVAVCGRNTLPQWRLHESGFAAAYSLLSIEPDVRRCLTEGEVLLRQLGARIATEHLI</sequence>
<dbReference type="SUPFAM" id="SSF110738">
    <property type="entry name" value="Glycerate kinase I"/>
    <property type="match status" value="1"/>
</dbReference>
<proteinExistence type="inferred from homology"/>
<dbReference type="Proteomes" id="UP000501705">
    <property type="component" value="Chromosome"/>
</dbReference>
<keyword evidence="2 4" id="KW-0808">Transferase</keyword>
<dbReference type="PANTHER" id="PTHR21599">
    <property type="entry name" value="GLYCERATE KINASE"/>
    <property type="match status" value="1"/>
</dbReference>
<evidence type="ECO:0000313" key="5">
    <source>
        <dbReference type="EMBL" id="QIS02673.1"/>
    </source>
</evidence>
<dbReference type="Gene3D" id="3.90.1510.10">
    <property type="entry name" value="Glycerate kinase, domain 2"/>
    <property type="match status" value="1"/>
</dbReference>
<reference evidence="5 6" key="1">
    <citation type="journal article" date="2019" name="ACS Chem. Biol.">
        <title>Identification and Mobilization of a Cryptic Antibiotic Biosynthesis Gene Locus from a Human-Pathogenic Nocardia Isolate.</title>
        <authorList>
            <person name="Herisse M."/>
            <person name="Ishida K."/>
            <person name="Porter J.L."/>
            <person name="Howden B."/>
            <person name="Hertweck C."/>
            <person name="Stinear T.P."/>
            <person name="Pidot S.J."/>
        </authorList>
    </citation>
    <scope>NUCLEOTIDE SEQUENCE [LARGE SCALE GENOMIC DNA]</scope>
    <source>
        <strain evidence="5 6">AUSMDU00024985</strain>
    </source>
</reference>
<protein>
    <submittedName>
        <fullName evidence="5">Glycerate kinase</fullName>
        <ecNumber evidence="5">2.7.1.-</ecNumber>
    </submittedName>
</protein>
<dbReference type="PANTHER" id="PTHR21599:SF0">
    <property type="entry name" value="GLYCERATE KINASE"/>
    <property type="match status" value="1"/>
</dbReference>
<dbReference type="InterPro" id="IPR004381">
    <property type="entry name" value="Glycerate_kinase"/>
</dbReference>
<dbReference type="Pfam" id="PF02595">
    <property type="entry name" value="Gly_kinase"/>
    <property type="match status" value="1"/>
</dbReference>
<dbReference type="AlphaFoldDB" id="A0A6G9XPB0"/>
<dbReference type="NCBIfam" id="TIGR00045">
    <property type="entry name" value="glycerate kinase"/>
    <property type="match status" value="1"/>
</dbReference>
<organism evidence="5 6">
    <name type="scientific">Nocardia brasiliensis</name>
    <dbReference type="NCBI Taxonomy" id="37326"/>
    <lineage>
        <taxon>Bacteria</taxon>
        <taxon>Bacillati</taxon>
        <taxon>Actinomycetota</taxon>
        <taxon>Actinomycetes</taxon>
        <taxon>Mycobacteriales</taxon>
        <taxon>Nocardiaceae</taxon>
        <taxon>Nocardia</taxon>
    </lineage>
</organism>
<dbReference type="PIRSF" id="PIRSF006078">
    <property type="entry name" value="GlxK"/>
    <property type="match status" value="1"/>
</dbReference>
<dbReference type="InterPro" id="IPR036129">
    <property type="entry name" value="Glycerate_kinase_sf"/>
</dbReference>
<dbReference type="EC" id="2.7.1.-" evidence="5"/>
<dbReference type="RefSeq" id="WP_167461754.1">
    <property type="nucleotide sequence ID" value="NZ_CP046171.1"/>
</dbReference>
<dbReference type="InterPro" id="IPR018197">
    <property type="entry name" value="Glycerate_kinase_RE-like"/>
</dbReference>
<dbReference type="InterPro" id="IPR018193">
    <property type="entry name" value="Glyc_kinase_flavodox-like_fold"/>
</dbReference>
<evidence type="ECO:0000256" key="1">
    <source>
        <dbReference type="ARBA" id="ARBA00006284"/>
    </source>
</evidence>
<evidence type="ECO:0000256" key="2">
    <source>
        <dbReference type="ARBA" id="ARBA00022679"/>
    </source>
</evidence>
<dbReference type="EMBL" id="CP046171">
    <property type="protein sequence ID" value="QIS02673.1"/>
    <property type="molecule type" value="Genomic_DNA"/>
</dbReference>
<accession>A0A6G9XPB0</accession>
<keyword evidence="3 4" id="KW-0418">Kinase</keyword>
<name>A0A6G9XPB0_NOCBR</name>
<evidence type="ECO:0000313" key="6">
    <source>
        <dbReference type="Proteomes" id="UP000501705"/>
    </source>
</evidence>
<dbReference type="GO" id="GO:0008887">
    <property type="term" value="F:glycerate kinase activity"/>
    <property type="evidence" value="ECO:0007669"/>
    <property type="project" value="UniProtKB-UniRule"/>
</dbReference>
<dbReference type="Gene3D" id="3.40.50.10350">
    <property type="entry name" value="Glycerate kinase, domain 1"/>
    <property type="match status" value="1"/>
</dbReference>
<gene>
    <name evidence="5" type="ORF">F5X71_10385</name>
</gene>
<evidence type="ECO:0000256" key="4">
    <source>
        <dbReference type="PIRNR" id="PIRNR006078"/>
    </source>
</evidence>
<comment type="similarity">
    <text evidence="1 4">Belongs to the glycerate kinase type-1 family.</text>
</comment>
<dbReference type="GO" id="GO:0031388">
    <property type="term" value="P:organic acid phosphorylation"/>
    <property type="evidence" value="ECO:0007669"/>
    <property type="project" value="UniProtKB-UniRule"/>
</dbReference>
<evidence type="ECO:0000256" key="3">
    <source>
        <dbReference type="ARBA" id="ARBA00022777"/>
    </source>
</evidence>